<reference evidence="2 3" key="1">
    <citation type="journal article" date="2014" name="Genome Announc.">
        <title>Draft Genome Sequence of Brevibacillus panacihumi Strain W25, a Halotolerant Hydrocarbon-Degrading Bacterium.</title>
        <authorList>
            <person name="Wang X."/>
            <person name="Jin D."/>
            <person name="Zhou L."/>
            <person name="Wu L."/>
            <person name="An W."/>
            <person name="Chen Y."/>
            <person name="Zhao L."/>
        </authorList>
    </citation>
    <scope>NUCLEOTIDE SEQUENCE [LARGE SCALE GENOMIC DNA]</scope>
    <source>
        <strain evidence="2 3">W25</strain>
    </source>
</reference>
<accession>V6M9S6</accession>
<dbReference type="HOGENOM" id="CLU_1802419_0_0_9"/>
<evidence type="ECO:0000256" key="1">
    <source>
        <dbReference type="SAM" id="SignalP"/>
    </source>
</evidence>
<dbReference type="EMBL" id="AYJU01000016">
    <property type="protein sequence ID" value="EST54620.1"/>
    <property type="molecule type" value="Genomic_DNA"/>
</dbReference>
<dbReference type="RefSeq" id="WP_023556740.1">
    <property type="nucleotide sequence ID" value="NZ_KI629782.1"/>
</dbReference>
<dbReference type="PROSITE" id="PS51257">
    <property type="entry name" value="PROKAR_LIPOPROTEIN"/>
    <property type="match status" value="1"/>
</dbReference>
<dbReference type="OrthoDB" id="2964234at2"/>
<feature type="chain" id="PRO_5038653530" description="Lipoprotein" evidence="1">
    <location>
        <begin position="23"/>
        <end position="143"/>
    </location>
</feature>
<keyword evidence="1" id="KW-0732">Signal</keyword>
<dbReference type="AlphaFoldDB" id="V6M9S6"/>
<evidence type="ECO:0000313" key="2">
    <source>
        <dbReference type="EMBL" id="EST54620.1"/>
    </source>
</evidence>
<proteinExistence type="predicted"/>
<name>V6M9S6_9BACL</name>
<evidence type="ECO:0008006" key="4">
    <source>
        <dbReference type="Google" id="ProtNLM"/>
    </source>
</evidence>
<protein>
    <recommendedName>
        <fullName evidence="4">Lipoprotein</fullName>
    </recommendedName>
</protein>
<evidence type="ECO:0000313" key="3">
    <source>
        <dbReference type="Proteomes" id="UP000017973"/>
    </source>
</evidence>
<sequence length="143" mass="15850">MRSILYMLVVAVLLGGCSNSDSMTEAAPWVDPGEHSGLTKEEQLAAIAERYKLDRPEEDTIINDFPFAASEVRFDGKSIEDQLEAVVNELFGEPAETKSGEWLQLSGTKTPYIHNVYVTDIGQIDVMFIDGKATRIALKPKEE</sequence>
<comment type="caution">
    <text evidence="2">The sequence shown here is derived from an EMBL/GenBank/DDBJ whole genome shotgun (WGS) entry which is preliminary data.</text>
</comment>
<keyword evidence="3" id="KW-1185">Reference proteome</keyword>
<organism evidence="2 3">
    <name type="scientific">Brevibacillus panacihumi W25</name>
    <dbReference type="NCBI Taxonomy" id="1408254"/>
    <lineage>
        <taxon>Bacteria</taxon>
        <taxon>Bacillati</taxon>
        <taxon>Bacillota</taxon>
        <taxon>Bacilli</taxon>
        <taxon>Bacillales</taxon>
        <taxon>Paenibacillaceae</taxon>
        <taxon>Brevibacillus</taxon>
    </lineage>
</organism>
<feature type="signal peptide" evidence="1">
    <location>
        <begin position="1"/>
        <end position="22"/>
    </location>
</feature>
<dbReference type="PATRIC" id="fig|1408254.3.peg.2787"/>
<dbReference type="STRING" id="1408254.T458_14235"/>
<gene>
    <name evidence="2" type="ORF">T458_14235</name>
</gene>
<dbReference type="Proteomes" id="UP000017973">
    <property type="component" value="Unassembled WGS sequence"/>
</dbReference>